<feature type="region of interest" description="Disordered" evidence="1">
    <location>
        <begin position="28"/>
        <end position="51"/>
    </location>
</feature>
<name>A0ABU2CHI3_9MICO</name>
<dbReference type="Proteomes" id="UP001183585">
    <property type="component" value="Unassembled WGS sequence"/>
</dbReference>
<dbReference type="RefSeq" id="WP_274992317.1">
    <property type="nucleotide sequence ID" value="NZ_JAJQQP010000002.1"/>
</dbReference>
<evidence type="ECO:0000313" key="4">
    <source>
        <dbReference type="Proteomes" id="UP001183585"/>
    </source>
</evidence>
<evidence type="ECO:0008006" key="5">
    <source>
        <dbReference type="Google" id="ProtNLM"/>
    </source>
</evidence>
<reference evidence="3 4" key="1">
    <citation type="submission" date="2023-07" db="EMBL/GenBank/DDBJ databases">
        <title>Sequencing the genomes of 1000 actinobacteria strains.</title>
        <authorList>
            <person name="Klenk H.-P."/>
        </authorList>
    </citation>
    <scope>NUCLEOTIDE SEQUENCE [LARGE SCALE GENOMIC DNA]</scope>
    <source>
        <strain evidence="3 4">DSM 45554</strain>
    </source>
</reference>
<evidence type="ECO:0000256" key="1">
    <source>
        <dbReference type="SAM" id="MobiDB-lite"/>
    </source>
</evidence>
<organism evidence="3 4">
    <name type="scientific">Promicromonospora iranensis</name>
    <dbReference type="NCBI Taxonomy" id="1105144"/>
    <lineage>
        <taxon>Bacteria</taxon>
        <taxon>Bacillati</taxon>
        <taxon>Actinomycetota</taxon>
        <taxon>Actinomycetes</taxon>
        <taxon>Micrococcales</taxon>
        <taxon>Promicromonosporaceae</taxon>
        <taxon>Promicromonospora</taxon>
    </lineage>
</organism>
<evidence type="ECO:0000256" key="2">
    <source>
        <dbReference type="SAM" id="SignalP"/>
    </source>
</evidence>
<protein>
    <recommendedName>
        <fullName evidence="5">DUF5666 domain-containing protein</fullName>
    </recommendedName>
</protein>
<feature type="compositionally biased region" description="Acidic residues" evidence="1">
    <location>
        <begin position="37"/>
        <end position="46"/>
    </location>
</feature>
<gene>
    <name evidence="3" type="ORF">J2S48_000306</name>
</gene>
<evidence type="ECO:0000313" key="3">
    <source>
        <dbReference type="EMBL" id="MDR7380791.1"/>
    </source>
</evidence>
<dbReference type="PROSITE" id="PS51257">
    <property type="entry name" value="PROKAR_LIPOPROTEIN"/>
    <property type="match status" value="1"/>
</dbReference>
<comment type="caution">
    <text evidence="3">The sequence shown here is derived from an EMBL/GenBank/DDBJ whole genome shotgun (WGS) entry which is preliminary data.</text>
</comment>
<sequence length="250" mass="26529">MKSLRKRALAAPIALVAALTLTACNDSAGPEQGTSVDDVEDADPDQNDMVGPDVVGRTVTVSGEIDAVAADSAFWLGGNDWFDEGAPVVSATGDFTEFDIQDPEGLAEDDTVVQVTGPVEEFVLTDFEEEHGIDLDDDALEQLEGEAVIVAEDVSTLAGENITISGEVSDVLSTVAFRLAGTGWDVIVLDAEQAAVEAGNTVQVTGTVRQMNVAEFEEDYSLDLDDGRYEDYEGRLVLVAETVEPIEPVE</sequence>
<proteinExistence type="predicted"/>
<feature type="chain" id="PRO_5046235640" description="DUF5666 domain-containing protein" evidence="2">
    <location>
        <begin position="29"/>
        <end position="250"/>
    </location>
</feature>
<feature type="signal peptide" evidence="2">
    <location>
        <begin position="1"/>
        <end position="28"/>
    </location>
</feature>
<accession>A0ABU2CHI3</accession>
<keyword evidence="2" id="KW-0732">Signal</keyword>
<dbReference type="EMBL" id="JAVDYE010000001">
    <property type="protein sequence ID" value="MDR7380791.1"/>
    <property type="molecule type" value="Genomic_DNA"/>
</dbReference>
<keyword evidence="4" id="KW-1185">Reference proteome</keyword>